<evidence type="ECO:0000256" key="5">
    <source>
        <dbReference type="ARBA" id="ARBA00023015"/>
    </source>
</evidence>
<reference evidence="15" key="1">
    <citation type="journal article" date="2017" name="Plant J.">
        <title>The pomegranate (Punica granatum L.) genome and the genomics of punicalagin biosynthesis.</title>
        <authorList>
            <person name="Qin G."/>
            <person name="Xu C."/>
            <person name="Ming R."/>
            <person name="Tang H."/>
            <person name="Guyot R."/>
            <person name="Kramer E.M."/>
            <person name="Hu Y."/>
            <person name="Yi X."/>
            <person name="Qi Y."/>
            <person name="Xu X."/>
            <person name="Gao Z."/>
            <person name="Pan H."/>
            <person name="Jian J."/>
            <person name="Tian Y."/>
            <person name="Yue Z."/>
            <person name="Xu Y."/>
        </authorList>
    </citation>
    <scope>NUCLEOTIDE SEQUENCE [LARGE SCALE GENOMIC DNA]</scope>
    <source>
        <strain evidence="15">cv. Dabenzi</strain>
    </source>
</reference>
<dbReference type="SUPFAM" id="SSF55785">
    <property type="entry name" value="PYP-like sensor domain (PAS domain)"/>
    <property type="match status" value="3"/>
</dbReference>
<proteinExistence type="inferred from homology"/>
<dbReference type="SUPFAM" id="SSF55874">
    <property type="entry name" value="ATPase domain of HSP90 chaperone/DNA topoisomerase II/histidine kinase"/>
    <property type="match status" value="1"/>
</dbReference>
<dbReference type="Pfam" id="PF01590">
    <property type="entry name" value="GAF"/>
    <property type="match status" value="1"/>
</dbReference>
<dbReference type="FunFam" id="3.30.450.270:FF:000001">
    <property type="entry name" value="Phytochrome"/>
    <property type="match status" value="1"/>
</dbReference>
<dbReference type="PIRSF" id="PIRSF000084">
    <property type="entry name" value="Phytochrome"/>
    <property type="match status" value="1"/>
</dbReference>
<dbReference type="PROSITE" id="PS00245">
    <property type="entry name" value="PHYTOCHROME_1"/>
    <property type="match status" value="1"/>
</dbReference>
<dbReference type="InterPro" id="IPR035965">
    <property type="entry name" value="PAS-like_dom_sf"/>
</dbReference>
<organism evidence="14 15">
    <name type="scientific">Punica granatum</name>
    <name type="common">Pomegranate</name>
    <dbReference type="NCBI Taxonomy" id="22663"/>
    <lineage>
        <taxon>Eukaryota</taxon>
        <taxon>Viridiplantae</taxon>
        <taxon>Streptophyta</taxon>
        <taxon>Embryophyta</taxon>
        <taxon>Tracheophyta</taxon>
        <taxon>Spermatophyta</taxon>
        <taxon>Magnoliopsida</taxon>
        <taxon>eudicotyledons</taxon>
        <taxon>Gunneridae</taxon>
        <taxon>Pentapetalae</taxon>
        <taxon>rosids</taxon>
        <taxon>malvids</taxon>
        <taxon>Myrtales</taxon>
        <taxon>Lythraceae</taxon>
        <taxon>Punica</taxon>
    </lineage>
</organism>
<keyword evidence="4 8" id="KW-0157">Chromophore</keyword>
<dbReference type="InterPro" id="IPR016132">
    <property type="entry name" value="Phyto_chromo_attachment"/>
</dbReference>
<dbReference type="EMBL" id="MTKT01004293">
    <property type="protein sequence ID" value="OWM72357.1"/>
    <property type="molecule type" value="Genomic_DNA"/>
</dbReference>
<dbReference type="InterPro" id="IPR043150">
    <property type="entry name" value="Phytochrome_PHY_sf"/>
</dbReference>
<dbReference type="InterPro" id="IPR013654">
    <property type="entry name" value="PAS_2"/>
</dbReference>
<dbReference type="InterPro" id="IPR013515">
    <property type="entry name" value="Phytochrome_cen-reg"/>
</dbReference>
<keyword evidence="2 8" id="KW-0600">Photoreceptor protein</keyword>
<keyword evidence="5 8" id="KW-0805">Transcription regulation</keyword>
<evidence type="ECO:0000313" key="14">
    <source>
        <dbReference type="EMBL" id="OWM72357.1"/>
    </source>
</evidence>
<evidence type="ECO:0000313" key="15">
    <source>
        <dbReference type="Proteomes" id="UP000197138"/>
    </source>
</evidence>
<dbReference type="Gene3D" id="3.30.450.20">
    <property type="entry name" value="PAS domain"/>
    <property type="match status" value="3"/>
</dbReference>
<dbReference type="Proteomes" id="UP000197138">
    <property type="component" value="Unassembled WGS sequence"/>
</dbReference>
<evidence type="ECO:0000256" key="7">
    <source>
        <dbReference type="ARBA" id="ARBA00023170"/>
    </source>
</evidence>
<name>A0A218WHQ0_PUNGR</name>
<evidence type="ECO:0000256" key="9">
    <source>
        <dbReference type="PIRSR" id="PIRSR000084-50"/>
    </source>
</evidence>
<keyword evidence="3 8" id="KW-0716">Sensory transduction</keyword>
<evidence type="ECO:0000256" key="8">
    <source>
        <dbReference type="PIRNR" id="PIRNR000084"/>
    </source>
</evidence>
<dbReference type="InterPro" id="IPR005467">
    <property type="entry name" value="His_kinase_dom"/>
</dbReference>
<dbReference type="GO" id="GO:0009584">
    <property type="term" value="P:detection of visible light"/>
    <property type="evidence" value="ECO:0007669"/>
    <property type="project" value="InterPro"/>
</dbReference>
<dbReference type="PROSITE" id="PS50112">
    <property type="entry name" value="PAS"/>
    <property type="match status" value="2"/>
</dbReference>
<dbReference type="InterPro" id="IPR003661">
    <property type="entry name" value="HisK_dim/P_dom"/>
</dbReference>
<dbReference type="Pfam" id="PF00989">
    <property type="entry name" value="PAS"/>
    <property type="match status" value="2"/>
</dbReference>
<dbReference type="InterPro" id="IPR036890">
    <property type="entry name" value="HATPase_C_sf"/>
</dbReference>
<dbReference type="InterPro" id="IPR000014">
    <property type="entry name" value="PAS"/>
</dbReference>
<dbReference type="InterPro" id="IPR013516">
    <property type="entry name" value="Phyto_chromo_BS"/>
</dbReference>
<dbReference type="InterPro" id="IPR012129">
    <property type="entry name" value="Phytochrome_A-E"/>
</dbReference>
<feature type="binding site" description="covalent" evidence="9">
    <location>
        <position position="353"/>
    </location>
    <ligand>
        <name>phytochromobilin</name>
        <dbReference type="ChEBI" id="CHEBI:189064"/>
    </ligand>
</feature>
<evidence type="ECO:0000256" key="6">
    <source>
        <dbReference type="ARBA" id="ARBA00023163"/>
    </source>
</evidence>
<dbReference type="SMART" id="SM00091">
    <property type="entry name" value="PAS"/>
    <property type="match status" value="2"/>
</dbReference>
<comment type="similarity">
    <text evidence="1 8">Belongs to the phytochrome family.</text>
</comment>
<dbReference type="SUPFAM" id="SSF55781">
    <property type="entry name" value="GAF domain-like"/>
    <property type="match status" value="2"/>
</dbReference>
<dbReference type="Pfam" id="PF00360">
    <property type="entry name" value="PHY"/>
    <property type="match status" value="1"/>
</dbReference>
<dbReference type="NCBIfam" id="TIGR00229">
    <property type="entry name" value="sensory_box"/>
    <property type="match status" value="1"/>
</dbReference>
<keyword evidence="7 8" id="KW-0675">Receptor</keyword>
<dbReference type="CDD" id="cd00130">
    <property type="entry name" value="PAS"/>
    <property type="match status" value="2"/>
</dbReference>
<evidence type="ECO:0000259" key="11">
    <source>
        <dbReference type="PROSITE" id="PS50046"/>
    </source>
</evidence>
<dbReference type="InterPro" id="IPR001294">
    <property type="entry name" value="Phytochrome"/>
</dbReference>
<dbReference type="PRINTS" id="PR01033">
    <property type="entry name" value="PHYTOCHROME"/>
</dbReference>
<protein>
    <recommendedName>
        <fullName evidence="8">Phytochrome</fullName>
    </recommendedName>
</protein>
<dbReference type="PANTHER" id="PTHR47876:SF3">
    <property type="entry name" value="PHYTOCHROME 1"/>
    <property type="match status" value="1"/>
</dbReference>
<dbReference type="Pfam" id="PF08446">
    <property type="entry name" value="PAS_2"/>
    <property type="match status" value="1"/>
</dbReference>
<dbReference type="GO" id="GO:0009881">
    <property type="term" value="F:photoreceptor activity"/>
    <property type="evidence" value="ECO:0007669"/>
    <property type="project" value="UniProtKB-KW"/>
</dbReference>
<dbReference type="Pfam" id="PF00512">
    <property type="entry name" value="HisKA"/>
    <property type="match status" value="1"/>
</dbReference>
<comment type="caution">
    <text evidence="14">The sequence shown here is derived from an EMBL/GenBank/DDBJ whole genome shotgun (WGS) entry which is preliminary data.</text>
</comment>
<comment type="function">
    <text evidence="8">Regulatory photoreceptor which exists in two forms that are reversibly interconvertible by light: the Pr form that absorbs maximally in the red region of the spectrum and the Pfr form that absorbs maximally in the far-red region.</text>
</comment>
<evidence type="ECO:0000256" key="4">
    <source>
        <dbReference type="ARBA" id="ARBA00022991"/>
    </source>
</evidence>
<evidence type="ECO:0000259" key="12">
    <source>
        <dbReference type="PROSITE" id="PS50109"/>
    </source>
</evidence>
<dbReference type="FunFam" id="3.30.450.20:FF:000039">
    <property type="entry name" value="Phytochrome"/>
    <property type="match status" value="1"/>
</dbReference>
<dbReference type="GO" id="GO:0042803">
    <property type="term" value="F:protein homodimerization activity"/>
    <property type="evidence" value="ECO:0007669"/>
    <property type="project" value="InterPro"/>
</dbReference>
<feature type="domain" description="Histidine kinase" evidence="12">
    <location>
        <begin position="933"/>
        <end position="1152"/>
    </location>
</feature>
<evidence type="ECO:0000256" key="1">
    <source>
        <dbReference type="ARBA" id="ARBA00008235"/>
    </source>
</evidence>
<dbReference type="AlphaFoldDB" id="A0A218WHQ0"/>
<comment type="PTM">
    <text evidence="9">Contains one covalently linked phytochromobilin chromophore.</text>
</comment>
<evidence type="ECO:0000256" key="3">
    <source>
        <dbReference type="ARBA" id="ARBA00022606"/>
    </source>
</evidence>
<dbReference type="InterPro" id="IPR003018">
    <property type="entry name" value="GAF"/>
</dbReference>
<dbReference type="Gene3D" id="3.30.450.40">
    <property type="match status" value="1"/>
</dbReference>
<dbReference type="SMART" id="SM00065">
    <property type="entry name" value="GAF"/>
    <property type="match status" value="1"/>
</dbReference>
<sequence length="1153" mass="127750">MIKRFHFAELYLKVDLYNVEKPRSSGAKFKMSSSRPSQSSNNSNRSRHSARIIAQTTVDAKLHQDFEESGSSFDYSSSVRVSSASNVDAQPRSDRVTTAYLHHIQKGKLIQPFGCLLALDEKTFKVIAYTENAPEMLTMVSHAVPSVGDCPALGIGTDVRAIFTVPSASALHKALGFADVSLLNPILVHCKTSGKPFYAIVHRVTGSLIVDFEPVKPYEIPMTAAGALQSYKLAAKAIARLQSLPSGSMERLCDTMVQEVFELTGYDRVMTYKFHDDDHGEVIAEVTKPGLEPYLGLHYPATDIPQAARFLFMKNRVRMIVDCRAKHVKVLQDEKLSFDLTLCGSTLRAPHSCHLQYMENMNSIASLVMAVVINEGNEEPESSNSSEAGLQKRKRLWGLVVCHNTTPRFVPFPLRYACEFLAQVFAIHVNKELELENQIVEKNILRTQTLLCDMLMRDAPLGIMSQNPNIMDLVKCDGAALLYNNKIHKLGLTPTDFQLRDIASWLGEYHMDSTGLSTDSLYDAGFPGALALGDAVCGMAAVRISEKDMIFWFRSHTASEIRWGGAKHDPGEKDDNRRMHPRSSFKAFLDVVKTRSLSWKDYEMDAIHSLQLILRNTIKDMDAIEVNTTAIHTRLNDLKIDGLQELEAVTTEMVRLIETATVPVLAVDVNGHINGWNSKVAELTGLPVERAIGKHLLTLVEDSSADVMEKMLSLALQGKEERNIQFEIKTHGTSADEGPIRLIANACASRDLQENVVGVCFVAQDITAQKTVMDKFTQIEGDYKAIVHNPNPLIPPIFGTDEFGWCSEWNTAMANLTGWNREDVIDKMLLGEVFGIQSACCRLKNQEAFVSLGVVLNNAIAGQESEKVSFGFLSRTGKYVECLLCVSKKLDREGAVTGVFCFLQLASPELQQAIHVQRLSEQTALKRLKALAYIKRQVSNPLSGIMFSVKMLEGTNLGAEQKQLLQTSGQCQRQLNRVLDDSDLDSIIDGYLELEMVKFTLHQVVVASVSQVMMKSSAKGVRIVHDAAEDVMKETLYGDSLRLQQVLADFLSVSINYTSNGSVLLVTAQLTRDRLGETVHLGRLELRITHAGVGVPEALLNQMFGSDGEISEDGISLLISRKLIKLMNGDVQYLREAGKSSFIITVELAVAHK</sequence>
<feature type="compositionally biased region" description="Low complexity" evidence="10">
    <location>
        <begin position="32"/>
        <end position="44"/>
    </location>
</feature>
<evidence type="ECO:0000256" key="10">
    <source>
        <dbReference type="SAM" id="MobiDB-lite"/>
    </source>
</evidence>
<dbReference type="SMART" id="SM00387">
    <property type="entry name" value="HATPase_c"/>
    <property type="match status" value="1"/>
</dbReference>
<dbReference type="Pfam" id="PF02518">
    <property type="entry name" value="HATPase_c"/>
    <property type="match status" value="1"/>
</dbReference>
<feature type="domain" description="Phytochrome chromophore attachment site" evidence="11">
    <location>
        <begin position="248"/>
        <end position="423"/>
    </location>
</feature>
<feature type="domain" description="PAS" evidence="13">
    <location>
        <begin position="649"/>
        <end position="719"/>
    </location>
</feature>
<keyword evidence="6 8" id="KW-0804">Transcription</keyword>
<gene>
    <name evidence="14" type="ORF">CDL15_Pgr018242</name>
</gene>
<dbReference type="GO" id="GO:0000155">
    <property type="term" value="F:phosphorelay sensor kinase activity"/>
    <property type="evidence" value="ECO:0007669"/>
    <property type="project" value="InterPro"/>
</dbReference>
<dbReference type="SMART" id="SM00388">
    <property type="entry name" value="HisKA"/>
    <property type="match status" value="1"/>
</dbReference>
<dbReference type="InterPro" id="IPR003594">
    <property type="entry name" value="HATPase_dom"/>
</dbReference>
<dbReference type="GO" id="GO:0009585">
    <property type="term" value="P:red, far-red light phototransduction"/>
    <property type="evidence" value="ECO:0007669"/>
    <property type="project" value="InterPro"/>
</dbReference>
<accession>A0A218WHQ0</accession>
<dbReference type="PROSITE" id="PS50046">
    <property type="entry name" value="PHYTOCHROME_2"/>
    <property type="match status" value="1"/>
</dbReference>
<evidence type="ECO:0000259" key="13">
    <source>
        <dbReference type="PROSITE" id="PS50112"/>
    </source>
</evidence>
<feature type="domain" description="PAS" evidence="13">
    <location>
        <begin position="782"/>
        <end position="834"/>
    </location>
</feature>
<dbReference type="GO" id="GO:0017006">
    <property type="term" value="P:protein-tetrapyrrole linkage"/>
    <property type="evidence" value="ECO:0007669"/>
    <property type="project" value="InterPro"/>
</dbReference>
<dbReference type="InterPro" id="IPR029016">
    <property type="entry name" value="GAF-like_dom_sf"/>
</dbReference>
<dbReference type="Gene3D" id="3.30.565.10">
    <property type="entry name" value="Histidine kinase-like ATPase, C-terminal domain"/>
    <property type="match status" value="1"/>
</dbReference>
<feature type="region of interest" description="Disordered" evidence="10">
    <location>
        <begin position="25"/>
        <end position="48"/>
    </location>
</feature>
<dbReference type="PANTHER" id="PTHR47876">
    <property type="entry name" value="OS08G0260000 PROTEIN"/>
    <property type="match status" value="1"/>
</dbReference>
<dbReference type="PROSITE" id="PS50109">
    <property type="entry name" value="HIS_KIN"/>
    <property type="match status" value="1"/>
</dbReference>
<dbReference type="InterPro" id="IPR013767">
    <property type="entry name" value="PAS_fold"/>
</dbReference>
<evidence type="ECO:0000256" key="2">
    <source>
        <dbReference type="ARBA" id="ARBA00022543"/>
    </source>
</evidence>
<dbReference type="GO" id="GO:0006355">
    <property type="term" value="P:regulation of DNA-templated transcription"/>
    <property type="evidence" value="ECO:0007669"/>
    <property type="project" value="InterPro"/>
</dbReference>
<dbReference type="Gene3D" id="3.30.450.270">
    <property type="match status" value="1"/>
</dbReference>